<sequence length="74" mass="7782">MLLQRLQAAPTHPPATPAPSRISGYMVCPPAKQPCYPNRCPCTPGRTASLSLSLYLLPPPLVTHTPAAPSLPAP</sequence>
<feature type="region of interest" description="Disordered" evidence="1">
    <location>
        <begin position="1"/>
        <end position="20"/>
    </location>
</feature>
<reference evidence="2" key="1">
    <citation type="journal article" date="2020" name="Stud. Mycol.">
        <title>101 Dothideomycetes genomes: a test case for predicting lifestyles and emergence of pathogens.</title>
        <authorList>
            <person name="Haridas S."/>
            <person name="Albert R."/>
            <person name="Binder M."/>
            <person name="Bloem J."/>
            <person name="Labutti K."/>
            <person name="Salamov A."/>
            <person name="Andreopoulos B."/>
            <person name="Baker S."/>
            <person name="Barry K."/>
            <person name="Bills G."/>
            <person name="Bluhm B."/>
            <person name="Cannon C."/>
            <person name="Castanera R."/>
            <person name="Culley D."/>
            <person name="Daum C."/>
            <person name="Ezra D."/>
            <person name="Gonzalez J."/>
            <person name="Henrissat B."/>
            <person name="Kuo A."/>
            <person name="Liang C."/>
            <person name="Lipzen A."/>
            <person name="Lutzoni F."/>
            <person name="Magnuson J."/>
            <person name="Mondo S."/>
            <person name="Nolan M."/>
            <person name="Ohm R."/>
            <person name="Pangilinan J."/>
            <person name="Park H.-J."/>
            <person name="Ramirez L."/>
            <person name="Alfaro M."/>
            <person name="Sun H."/>
            <person name="Tritt A."/>
            <person name="Yoshinaga Y."/>
            <person name="Zwiers L.-H."/>
            <person name="Turgeon B."/>
            <person name="Goodwin S."/>
            <person name="Spatafora J."/>
            <person name="Crous P."/>
            <person name="Grigoriev I."/>
        </authorList>
    </citation>
    <scope>NUCLEOTIDE SEQUENCE</scope>
    <source>
        <strain evidence="2">CBS 122368</strain>
    </source>
</reference>
<evidence type="ECO:0000313" key="2">
    <source>
        <dbReference type="EMBL" id="KAF2252061.1"/>
    </source>
</evidence>
<evidence type="ECO:0000313" key="3">
    <source>
        <dbReference type="Proteomes" id="UP000800094"/>
    </source>
</evidence>
<organism evidence="2 3">
    <name type="scientific">Trematosphaeria pertusa</name>
    <dbReference type="NCBI Taxonomy" id="390896"/>
    <lineage>
        <taxon>Eukaryota</taxon>
        <taxon>Fungi</taxon>
        <taxon>Dikarya</taxon>
        <taxon>Ascomycota</taxon>
        <taxon>Pezizomycotina</taxon>
        <taxon>Dothideomycetes</taxon>
        <taxon>Pleosporomycetidae</taxon>
        <taxon>Pleosporales</taxon>
        <taxon>Massarineae</taxon>
        <taxon>Trematosphaeriaceae</taxon>
        <taxon>Trematosphaeria</taxon>
    </lineage>
</organism>
<dbReference type="RefSeq" id="XP_033687065.1">
    <property type="nucleotide sequence ID" value="XM_033828411.1"/>
</dbReference>
<dbReference type="GeneID" id="54581741"/>
<dbReference type="EMBL" id="ML987192">
    <property type="protein sequence ID" value="KAF2252061.1"/>
    <property type="molecule type" value="Genomic_DNA"/>
</dbReference>
<accession>A0A6A6INL9</accession>
<protein>
    <submittedName>
        <fullName evidence="2">Uncharacterized protein</fullName>
    </submittedName>
</protein>
<dbReference type="AlphaFoldDB" id="A0A6A6INL9"/>
<dbReference type="Proteomes" id="UP000800094">
    <property type="component" value="Unassembled WGS sequence"/>
</dbReference>
<name>A0A6A6INL9_9PLEO</name>
<proteinExistence type="predicted"/>
<keyword evidence="3" id="KW-1185">Reference proteome</keyword>
<gene>
    <name evidence="2" type="ORF">BU26DRAFT_516763</name>
</gene>
<evidence type="ECO:0000256" key="1">
    <source>
        <dbReference type="SAM" id="MobiDB-lite"/>
    </source>
</evidence>